<dbReference type="AlphaFoldDB" id="A0A2H0XV85"/>
<protein>
    <submittedName>
        <fullName evidence="2">Uncharacterized protein</fullName>
    </submittedName>
</protein>
<name>A0A2H0XV85_UNCSA</name>
<evidence type="ECO:0000313" key="3">
    <source>
        <dbReference type="Proteomes" id="UP000231343"/>
    </source>
</evidence>
<keyword evidence="1" id="KW-0812">Transmembrane</keyword>
<dbReference type="Proteomes" id="UP000231343">
    <property type="component" value="Unassembled WGS sequence"/>
</dbReference>
<accession>A0A2H0XV85</accession>
<reference evidence="2 3" key="1">
    <citation type="submission" date="2017-09" db="EMBL/GenBank/DDBJ databases">
        <title>Depth-based differentiation of microbial function through sediment-hosted aquifers and enrichment of novel symbionts in the deep terrestrial subsurface.</title>
        <authorList>
            <person name="Probst A.J."/>
            <person name="Ladd B."/>
            <person name="Jarett J.K."/>
            <person name="Geller-Mcgrath D.E."/>
            <person name="Sieber C.M."/>
            <person name="Emerson J.B."/>
            <person name="Anantharaman K."/>
            <person name="Thomas B.C."/>
            <person name="Malmstrom R."/>
            <person name="Stieglmeier M."/>
            <person name="Klingl A."/>
            <person name="Woyke T."/>
            <person name="Ryan C.M."/>
            <person name="Banfield J.F."/>
        </authorList>
    </citation>
    <scope>NUCLEOTIDE SEQUENCE [LARGE SCALE GENOMIC DNA]</scope>
    <source>
        <strain evidence="2">CG08_land_8_20_14_0_20_45_16</strain>
    </source>
</reference>
<evidence type="ECO:0000256" key="1">
    <source>
        <dbReference type="SAM" id="Phobius"/>
    </source>
</evidence>
<keyword evidence="1" id="KW-1133">Transmembrane helix</keyword>
<comment type="caution">
    <text evidence="2">The sequence shown here is derived from an EMBL/GenBank/DDBJ whole genome shotgun (WGS) entry which is preliminary data.</text>
</comment>
<evidence type="ECO:0000313" key="2">
    <source>
        <dbReference type="EMBL" id="PIS28675.1"/>
    </source>
</evidence>
<proteinExistence type="predicted"/>
<dbReference type="EMBL" id="PEYM01000122">
    <property type="protein sequence ID" value="PIS28675.1"/>
    <property type="molecule type" value="Genomic_DNA"/>
</dbReference>
<sequence>MYSYSGRLLGLLDSCFLIINAFFLLVLVGLFVWLADRELIPKKIMTTVIVVVFTLALILGFAWPHKLKDWLNQGAIMEVFVQKSGQEIEVWLSRPDNDQLKVFNLKSGQQLSIKELPKKERWNGKLGWVSRNDRFSDPGWGFRADPNGRGEYLHKQGEPLSADSKVLLKPRLVEELNKTSGTKNKIWVAHQSAIFGPYENLVSFLDNRGQATITINLNQLLKKGKIKPAYQYVNPGMVQAMATYSKPDEVWLFITCGETSRSAHYGFTLSALRLEPQSGQAIGQVDYLK</sequence>
<keyword evidence="1" id="KW-0472">Membrane</keyword>
<gene>
    <name evidence="2" type="ORF">COT42_07330</name>
</gene>
<feature type="transmembrane region" description="Helical" evidence="1">
    <location>
        <begin position="16"/>
        <end position="35"/>
    </location>
</feature>
<organism evidence="2 3">
    <name type="scientific">Candidatus Saganbacteria bacterium CG08_land_8_20_14_0_20_45_16</name>
    <dbReference type="NCBI Taxonomy" id="2014293"/>
    <lineage>
        <taxon>Bacteria</taxon>
        <taxon>Bacillati</taxon>
        <taxon>Saganbacteria</taxon>
    </lineage>
</organism>
<feature type="transmembrane region" description="Helical" evidence="1">
    <location>
        <begin position="44"/>
        <end position="63"/>
    </location>
</feature>